<dbReference type="EMBL" id="GBRH01209555">
    <property type="protein sequence ID" value="JAD88340.1"/>
    <property type="molecule type" value="Transcribed_RNA"/>
</dbReference>
<sequence>MEGHKYAYSEAMYPQHCMLVYTMTGDRKGSCTIRYSDNYPIGMPNYGCLNFISKGPSVTNQIHIWCGDKGMLCIPCQSVPVGPSQDQSS</sequence>
<protein>
    <submittedName>
        <fullName evidence="1">Uncharacterized protein</fullName>
    </submittedName>
</protein>
<reference evidence="1" key="2">
    <citation type="journal article" date="2015" name="Data Brief">
        <title>Shoot transcriptome of the giant reed, Arundo donax.</title>
        <authorList>
            <person name="Barrero R.A."/>
            <person name="Guerrero F.D."/>
            <person name="Moolhuijzen P."/>
            <person name="Goolsby J.A."/>
            <person name="Tidwell J."/>
            <person name="Bellgard S.E."/>
            <person name="Bellgard M.I."/>
        </authorList>
    </citation>
    <scope>NUCLEOTIDE SEQUENCE</scope>
    <source>
        <tissue evidence="1">Shoot tissue taken approximately 20 cm above the soil surface</tissue>
    </source>
</reference>
<name>A0A0A9DRP8_ARUDO</name>
<dbReference type="AlphaFoldDB" id="A0A0A9DRP8"/>
<evidence type="ECO:0000313" key="1">
    <source>
        <dbReference type="EMBL" id="JAD88340.1"/>
    </source>
</evidence>
<accession>A0A0A9DRP8</accession>
<organism evidence="1">
    <name type="scientific">Arundo donax</name>
    <name type="common">Giant reed</name>
    <name type="synonym">Donax arundinaceus</name>
    <dbReference type="NCBI Taxonomy" id="35708"/>
    <lineage>
        <taxon>Eukaryota</taxon>
        <taxon>Viridiplantae</taxon>
        <taxon>Streptophyta</taxon>
        <taxon>Embryophyta</taxon>
        <taxon>Tracheophyta</taxon>
        <taxon>Spermatophyta</taxon>
        <taxon>Magnoliopsida</taxon>
        <taxon>Liliopsida</taxon>
        <taxon>Poales</taxon>
        <taxon>Poaceae</taxon>
        <taxon>PACMAD clade</taxon>
        <taxon>Arundinoideae</taxon>
        <taxon>Arundineae</taxon>
        <taxon>Arundo</taxon>
    </lineage>
</organism>
<proteinExistence type="predicted"/>
<reference evidence="1" key="1">
    <citation type="submission" date="2014-09" db="EMBL/GenBank/DDBJ databases">
        <authorList>
            <person name="Magalhaes I.L.F."/>
            <person name="Oliveira U."/>
            <person name="Santos F.R."/>
            <person name="Vidigal T.H.D.A."/>
            <person name="Brescovit A.D."/>
            <person name="Santos A.J."/>
        </authorList>
    </citation>
    <scope>NUCLEOTIDE SEQUENCE</scope>
    <source>
        <tissue evidence="1">Shoot tissue taken approximately 20 cm above the soil surface</tissue>
    </source>
</reference>